<dbReference type="Proteomes" id="UP000655225">
    <property type="component" value="Unassembled WGS sequence"/>
</dbReference>
<dbReference type="AlphaFoldDB" id="A0A835D7M3"/>
<dbReference type="PROSITE" id="PS51257">
    <property type="entry name" value="PROKAR_LIPOPROTEIN"/>
    <property type="match status" value="1"/>
</dbReference>
<dbReference type="PANTHER" id="PTHR31589">
    <property type="entry name" value="PROTEIN, PUTATIVE (DUF239)-RELATED-RELATED"/>
    <property type="match status" value="1"/>
</dbReference>
<feature type="domain" description="Neprosin PEP catalytic" evidence="1">
    <location>
        <begin position="67"/>
        <end position="322"/>
    </location>
</feature>
<proteinExistence type="predicted"/>
<dbReference type="InterPro" id="IPR004314">
    <property type="entry name" value="Neprosin"/>
</dbReference>
<dbReference type="Gene3D" id="3.90.1320.10">
    <property type="entry name" value="Outer-capsid protein sigma 3, large lobe"/>
    <property type="match status" value="1"/>
</dbReference>
<dbReference type="EMBL" id="JABCRI010000015">
    <property type="protein sequence ID" value="KAF8393478.1"/>
    <property type="molecule type" value="Genomic_DNA"/>
</dbReference>
<comment type="caution">
    <text evidence="2">The sequence shown here is derived from an EMBL/GenBank/DDBJ whole genome shotgun (WGS) entry which is preliminary data.</text>
</comment>
<reference evidence="2 3" key="1">
    <citation type="submission" date="2020-04" db="EMBL/GenBank/DDBJ databases">
        <title>Plant Genome Project.</title>
        <authorList>
            <person name="Zhang R.-G."/>
        </authorList>
    </citation>
    <scope>NUCLEOTIDE SEQUENCE [LARGE SCALE GENOMIC DNA]</scope>
    <source>
        <strain evidence="2">YNK0</strain>
        <tissue evidence="2">Leaf</tissue>
    </source>
</reference>
<evidence type="ECO:0000313" key="3">
    <source>
        <dbReference type="Proteomes" id="UP000655225"/>
    </source>
</evidence>
<dbReference type="PROSITE" id="PS52045">
    <property type="entry name" value="NEPROSIN_PEP_CD"/>
    <property type="match status" value="1"/>
</dbReference>
<dbReference type="InterPro" id="IPR053168">
    <property type="entry name" value="Glutamic_endopeptidase"/>
</dbReference>
<dbReference type="Pfam" id="PF03080">
    <property type="entry name" value="Neprosin"/>
    <property type="match status" value="1"/>
</dbReference>
<name>A0A835D7M3_TETSI</name>
<sequence>MGDHRLFVLSAGFLGCQAIFFFDEYFCGRAVKDSELVRHKAAVKTIESEGDVIDCVDIYKQPAFDHPLLKNHKIQYATVGVTKNQYYGAEANINVWNPKLGDDSEMSVSQIWVSAGTLGTLNTAEAGMTVNPTLYGDDQTRFFVYWTSDNYVSKGCYNLNCPGFVQTNGNVAMGAIMTPVSDYGAKQVDVNFFIFKDKNNGNWWVKMQGTLLGYWPSSIFTTMADSASAVNWGGEIFNSNPQGHHTATQMGSGHFPSEGNGKASYFSNLGVVDSSNTLIIPTNLSPFTTKPTCYDLQIGGGHSTNYEIHFYYGGPGYSKECP</sequence>
<protein>
    <recommendedName>
        <fullName evidence="1">Neprosin PEP catalytic domain-containing protein</fullName>
    </recommendedName>
</protein>
<dbReference type="OMA" id="IAQIWVV"/>
<evidence type="ECO:0000313" key="2">
    <source>
        <dbReference type="EMBL" id="KAF8393478.1"/>
    </source>
</evidence>
<gene>
    <name evidence="2" type="ORF">HHK36_021722</name>
</gene>
<dbReference type="PANTHER" id="PTHR31589:SF221">
    <property type="entry name" value="LIGASE, PUTATIVE (DUF239)-RELATED"/>
    <property type="match status" value="1"/>
</dbReference>
<evidence type="ECO:0000259" key="1">
    <source>
        <dbReference type="PROSITE" id="PS52045"/>
    </source>
</evidence>
<keyword evidence="3" id="KW-1185">Reference proteome</keyword>
<accession>A0A835D7M3</accession>
<organism evidence="2 3">
    <name type="scientific">Tetracentron sinense</name>
    <name type="common">Spur-leaf</name>
    <dbReference type="NCBI Taxonomy" id="13715"/>
    <lineage>
        <taxon>Eukaryota</taxon>
        <taxon>Viridiplantae</taxon>
        <taxon>Streptophyta</taxon>
        <taxon>Embryophyta</taxon>
        <taxon>Tracheophyta</taxon>
        <taxon>Spermatophyta</taxon>
        <taxon>Magnoliopsida</taxon>
        <taxon>Trochodendrales</taxon>
        <taxon>Trochodendraceae</taxon>
        <taxon>Tetracentron</taxon>
    </lineage>
</organism>
<dbReference type="OrthoDB" id="1858978at2759"/>